<proteinExistence type="predicted"/>
<protein>
    <submittedName>
        <fullName evidence="2">Ribonucleoside-diphosphate reductase</fullName>
    </submittedName>
</protein>
<accession>A0AC35FD12</accession>
<sequence length="377" mass="44146">MATKNFDIRFLPLLQLTCKPTKPCSSSRVVLSIKMCDKENQIPMGEDIIKPVLTDEDEPILRENPNRFVIFPIQYKDIWSFYKKAVASFWTVEEVDLGKDMADWNRMNDNEKFFISRVLAFFAASDGIVNENLLERFSQEVQIPEARCFYGFQIAIENIHSEMYSMLIQTYIRDETERKLLFNAIYEFEFIKKKADWALRWIASKDTSFGERIIAFAAVEGIFFSGSFAAIFWLKKRGLMPGLTHSNELISRDEGLHRDFACLLYKHLNNKPSVERVHEIIRDAVKIEQEYLTDALPVKMIGMNCELMSQYIEFVADHLLAELGLDKIYKRENPFDFMENLSIQGKTNFFEKKVAEYQRMGVMNQLEEREFSMDADF</sequence>
<reference evidence="2" key="1">
    <citation type="submission" date="2022-11" db="UniProtKB">
        <authorList>
            <consortium name="WormBaseParasite"/>
        </authorList>
    </citation>
    <scope>IDENTIFICATION</scope>
</reference>
<evidence type="ECO:0000313" key="2">
    <source>
        <dbReference type="WBParaSite" id="PS1159_v2.g15594.t1"/>
    </source>
</evidence>
<organism evidence="1 2">
    <name type="scientific">Panagrolaimus sp. PS1159</name>
    <dbReference type="NCBI Taxonomy" id="55785"/>
    <lineage>
        <taxon>Eukaryota</taxon>
        <taxon>Metazoa</taxon>
        <taxon>Ecdysozoa</taxon>
        <taxon>Nematoda</taxon>
        <taxon>Chromadorea</taxon>
        <taxon>Rhabditida</taxon>
        <taxon>Tylenchina</taxon>
        <taxon>Panagrolaimomorpha</taxon>
        <taxon>Panagrolaimoidea</taxon>
        <taxon>Panagrolaimidae</taxon>
        <taxon>Panagrolaimus</taxon>
    </lineage>
</organism>
<dbReference type="WBParaSite" id="PS1159_v2.g15594.t1">
    <property type="protein sequence ID" value="PS1159_v2.g15594.t1"/>
    <property type="gene ID" value="PS1159_v2.g15594"/>
</dbReference>
<name>A0AC35FD12_9BILA</name>
<evidence type="ECO:0000313" key="1">
    <source>
        <dbReference type="Proteomes" id="UP000887580"/>
    </source>
</evidence>
<dbReference type="Proteomes" id="UP000887580">
    <property type="component" value="Unplaced"/>
</dbReference>